<feature type="domain" description="Polymerase/histidinol phosphatase N-terminal" evidence="1">
    <location>
        <begin position="6"/>
        <end position="71"/>
    </location>
</feature>
<accession>A0A1M6TA30</accession>
<dbReference type="Gene3D" id="1.10.150.650">
    <property type="match status" value="1"/>
</dbReference>
<dbReference type="STRING" id="1121302.SAMN02745163_03996"/>
<dbReference type="SMART" id="SM00481">
    <property type="entry name" value="POLIIIAc"/>
    <property type="match status" value="1"/>
</dbReference>
<dbReference type="Proteomes" id="UP000184310">
    <property type="component" value="Unassembled WGS sequence"/>
</dbReference>
<name>A0A1M6TA30_9CLOT</name>
<dbReference type="InterPro" id="IPR016195">
    <property type="entry name" value="Pol/histidinol_Pase-like"/>
</dbReference>
<evidence type="ECO:0000259" key="1">
    <source>
        <dbReference type="SMART" id="SM00481"/>
    </source>
</evidence>
<evidence type="ECO:0000313" key="2">
    <source>
        <dbReference type="EMBL" id="SHK53686.1"/>
    </source>
</evidence>
<organism evidence="2 3">
    <name type="scientific">Clostridium cavendishii DSM 21758</name>
    <dbReference type="NCBI Taxonomy" id="1121302"/>
    <lineage>
        <taxon>Bacteria</taxon>
        <taxon>Bacillati</taxon>
        <taxon>Bacillota</taxon>
        <taxon>Clostridia</taxon>
        <taxon>Eubacteriales</taxon>
        <taxon>Clostridiaceae</taxon>
        <taxon>Clostridium</taxon>
    </lineage>
</organism>
<proteinExistence type="predicted"/>
<keyword evidence="3" id="KW-1185">Reference proteome</keyword>
<dbReference type="SUPFAM" id="SSF89550">
    <property type="entry name" value="PHP domain-like"/>
    <property type="match status" value="1"/>
</dbReference>
<dbReference type="AlphaFoldDB" id="A0A1M6TA30"/>
<dbReference type="Pfam" id="PF02811">
    <property type="entry name" value="PHP"/>
    <property type="match status" value="1"/>
</dbReference>
<dbReference type="PANTHER" id="PTHR42924">
    <property type="entry name" value="EXONUCLEASE"/>
    <property type="match status" value="1"/>
</dbReference>
<dbReference type="RefSeq" id="WP_143152540.1">
    <property type="nucleotide sequence ID" value="NZ_FQZB01000019.1"/>
</dbReference>
<dbReference type="CDD" id="cd07438">
    <property type="entry name" value="PHP_HisPPase_AMP"/>
    <property type="match status" value="1"/>
</dbReference>
<dbReference type="InterPro" id="IPR003141">
    <property type="entry name" value="Pol/His_phosphatase_N"/>
</dbReference>
<dbReference type="Gene3D" id="3.20.20.140">
    <property type="entry name" value="Metal-dependent hydrolases"/>
    <property type="match status" value="1"/>
</dbReference>
<protein>
    <recommendedName>
        <fullName evidence="1">Polymerase/histidinol phosphatase N-terminal domain-containing protein</fullName>
    </recommendedName>
</protein>
<dbReference type="EMBL" id="FQZB01000019">
    <property type="protein sequence ID" value="SHK53686.1"/>
    <property type="molecule type" value="Genomic_DNA"/>
</dbReference>
<sequence>MKELRADLHMHTRASDGTLTPKELIKQIIENNIDIFAVTDHDTIGSIEETRKLAKEHGKIFIPGVEISSLLDGEVFHILAYNFDENHKEFIDLIKNNEHLLEKKDDDSIKMLIEHGFDLDFEEYLQYEHNPMNGGWKTLNFLKEKGLCSNVNEFFTKIFVRERALEYPDFPHPKEVIEMIIKAGGVPILAHPRYGKSKFTLEETLENFKNWGVKGIECLHPHHNKDVINKLKEYCIQNNLIITGGSDYHGGLITERSLGYPEFYSRGDIFLK</sequence>
<dbReference type="GO" id="GO:0035312">
    <property type="term" value="F:5'-3' DNA exonuclease activity"/>
    <property type="evidence" value="ECO:0007669"/>
    <property type="project" value="TreeGrafter"/>
</dbReference>
<dbReference type="InterPro" id="IPR004013">
    <property type="entry name" value="PHP_dom"/>
</dbReference>
<dbReference type="InterPro" id="IPR052018">
    <property type="entry name" value="PHP_domain"/>
</dbReference>
<dbReference type="PANTHER" id="PTHR42924:SF3">
    <property type="entry name" value="POLYMERASE_HISTIDINOL PHOSPHATASE N-TERMINAL DOMAIN-CONTAINING PROTEIN"/>
    <property type="match status" value="1"/>
</dbReference>
<gene>
    <name evidence="2" type="ORF">SAMN02745163_03996</name>
</gene>
<dbReference type="OrthoDB" id="9804333at2"/>
<evidence type="ECO:0000313" key="3">
    <source>
        <dbReference type="Proteomes" id="UP000184310"/>
    </source>
</evidence>
<dbReference type="GO" id="GO:0004534">
    <property type="term" value="F:5'-3' RNA exonuclease activity"/>
    <property type="evidence" value="ECO:0007669"/>
    <property type="project" value="TreeGrafter"/>
</dbReference>
<reference evidence="2 3" key="1">
    <citation type="submission" date="2016-11" db="EMBL/GenBank/DDBJ databases">
        <authorList>
            <person name="Jaros S."/>
            <person name="Januszkiewicz K."/>
            <person name="Wedrychowicz H."/>
        </authorList>
    </citation>
    <scope>NUCLEOTIDE SEQUENCE [LARGE SCALE GENOMIC DNA]</scope>
    <source>
        <strain evidence="2 3">DSM 21758</strain>
    </source>
</reference>